<feature type="compositionally biased region" description="Polar residues" evidence="1">
    <location>
        <begin position="15"/>
        <end position="25"/>
    </location>
</feature>
<evidence type="ECO:0000313" key="3">
    <source>
        <dbReference type="Proteomes" id="UP000268285"/>
    </source>
</evidence>
<dbReference type="AlphaFoldDB" id="A0A498QLN7"/>
<dbReference type="RefSeq" id="WP_063468285.1">
    <property type="nucleotide sequence ID" value="NZ_JAIENV010000050.1"/>
</dbReference>
<name>A0A498QLN7_9MYCO</name>
<evidence type="ECO:0000313" key="2">
    <source>
        <dbReference type="EMBL" id="VBA46368.1"/>
    </source>
</evidence>
<proteinExistence type="predicted"/>
<gene>
    <name evidence="2" type="ORF">LAUMK142_00315</name>
</gene>
<evidence type="ECO:0000256" key="1">
    <source>
        <dbReference type="SAM" id="MobiDB-lite"/>
    </source>
</evidence>
<feature type="region of interest" description="Disordered" evidence="1">
    <location>
        <begin position="1"/>
        <end position="29"/>
    </location>
</feature>
<dbReference type="EMBL" id="UPHU01000001">
    <property type="protein sequence ID" value="VBA46368.1"/>
    <property type="molecule type" value="Genomic_DNA"/>
</dbReference>
<protein>
    <submittedName>
        <fullName evidence="2">Uncharacterized protein</fullName>
    </submittedName>
</protein>
<dbReference type="Proteomes" id="UP000268285">
    <property type="component" value="Unassembled WGS sequence"/>
</dbReference>
<sequence>MALPINRSSHAAECTRSTRAHQGTAPNPERQIHRACGDVRAALHQALELLSVATAPRSRHDDVFRVYSDLGYVQHHVALALEATDLLDQMVGTQPEHRQPWSYYRSRIGMKLRGT</sequence>
<dbReference type="OrthoDB" id="4752342at2"/>
<keyword evidence="3" id="KW-1185">Reference proteome</keyword>
<organism evidence="2 3">
    <name type="scientific">Mycobacterium pseudokansasii</name>
    <dbReference type="NCBI Taxonomy" id="2341080"/>
    <lineage>
        <taxon>Bacteria</taxon>
        <taxon>Bacillati</taxon>
        <taxon>Actinomycetota</taxon>
        <taxon>Actinomycetes</taxon>
        <taxon>Mycobacteriales</taxon>
        <taxon>Mycobacteriaceae</taxon>
        <taxon>Mycobacterium</taxon>
    </lineage>
</organism>
<accession>A0A498QLN7</accession>
<reference evidence="2 3" key="1">
    <citation type="submission" date="2018-09" db="EMBL/GenBank/DDBJ databases">
        <authorList>
            <person name="Tagini F."/>
        </authorList>
    </citation>
    <scope>NUCLEOTIDE SEQUENCE [LARGE SCALE GENOMIC DNA]</scope>
    <source>
        <strain evidence="2 3">MK142</strain>
    </source>
</reference>